<dbReference type="AlphaFoldDB" id="A0A8B6D8P4"/>
<feature type="chain" id="PRO_5032676326" evidence="1">
    <location>
        <begin position="18"/>
        <end position="145"/>
    </location>
</feature>
<proteinExistence type="predicted"/>
<protein>
    <submittedName>
        <fullName evidence="2">Uncharacterized protein</fullName>
    </submittedName>
</protein>
<reference evidence="2" key="1">
    <citation type="submission" date="2018-11" db="EMBL/GenBank/DDBJ databases">
        <authorList>
            <person name="Alioto T."/>
            <person name="Alioto T."/>
        </authorList>
    </citation>
    <scope>NUCLEOTIDE SEQUENCE</scope>
</reference>
<dbReference type="EMBL" id="UYJE01002953">
    <property type="protein sequence ID" value="VDI15183.1"/>
    <property type="molecule type" value="Genomic_DNA"/>
</dbReference>
<gene>
    <name evidence="2" type="ORF">MGAL_10B056886</name>
</gene>
<dbReference type="OrthoDB" id="6143300at2759"/>
<evidence type="ECO:0000313" key="3">
    <source>
        <dbReference type="Proteomes" id="UP000596742"/>
    </source>
</evidence>
<feature type="signal peptide" evidence="1">
    <location>
        <begin position="1"/>
        <end position="17"/>
    </location>
</feature>
<evidence type="ECO:0000313" key="2">
    <source>
        <dbReference type="EMBL" id="VDI15183.1"/>
    </source>
</evidence>
<accession>A0A8B6D8P4</accession>
<keyword evidence="1" id="KW-0732">Signal</keyword>
<organism evidence="2 3">
    <name type="scientific">Mytilus galloprovincialis</name>
    <name type="common">Mediterranean mussel</name>
    <dbReference type="NCBI Taxonomy" id="29158"/>
    <lineage>
        <taxon>Eukaryota</taxon>
        <taxon>Metazoa</taxon>
        <taxon>Spiralia</taxon>
        <taxon>Lophotrochozoa</taxon>
        <taxon>Mollusca</taxon>
        <taxon>Bivalvia</taxon>
        <taxon>Autobranchia</taxon>
        <taxon>Pteriomorphia</taxon>
        <taxon>Mytilida</taxon>
        <taxon>Mytiloidea</taxon>
        <taxon>Mytilidae</taxon>
        <taxon>Mytilinae</taxon>
        <taxon>Mytilus</taxon>
    </lineage>
</organism>
<keyword evidence="3" id="KW-1185">Reference proteome</keyword>
<evidence type="ECO:0000256" key="1">
    <source>
        <dbReference type="SAM" id="SignalP"/>
    </source>
</evidence>
<sequence>MTVRNLFLICLFGICSSSEESKNQQLIDRIEALERTQTELMHVVERLSKSDSCAKALSAKCNGIDLAHLNKRLEVNPTTLVAFSAYINHSVDNLVHGASGARYRVVIDIQSGDRYRVVVDKQSDDSYTELSNIYRVVIYVQSGDR</sequence>
<name>A0A8B6D8P4_MYTGA</name>
<dbReference type="Proteomes" id="UP000596742">
    <property type="component" value="Unassembled WGS sequence"/>
</dbReference>
<comment type="caution">
    <text evidence="2">The sequence shown here is derived from an EMBL/GenBank/DDBJ whole genome shotgun (WGS) entry which is preliminary data.</text>
</comment>